<sequence length="140" mass="16650">MCRLIENEVHEIKVKMFREKLQIPHKCNFPFFKEVVTRLSLFSLKELVKQFELMQNHTMQSICSGRFMATMGLPCVHMMYHWREQTIPPRAIHPQWQIDTRESLFIENETNVDDLVCQKCLTGCKITINDFLLLIGNMFK</sequence>
<proteinExistence type="predicted"/>
<name>A0ABD3ACD2_9GENT</name>
<comment type="caution">
    <text evidence="1">The sequence shown here is derived from an EMBL/GenBank/DDBJ whole genome shotgun (WGS) entry which is preliminary data.</text>
</comment>
<dbReference type="EMBL" id="JBJUIK010000005">
    <property type="protein sequence ID" value="KAL3528205.1"/>
    <property type="molecule type" value="Genomic_DNA"/>
</dbReference>
<accession>A0ABD3ACD2</accession>
<evidence type="ECO:0000313" key="1">
    <source>
        <dbReference type="EMBL" id="KAL3528205.1"/>
    </source>
</evidence>
<protein>
    <submittedName>
        <fullName evidence="1">Uncharacterized protein</fullName>
    </submittedName>
</protein>
<keyword evidence="2" id="KW-1185">Reference proteome</keyword>
<evidence type="ECO:0000313" key="2">
    <source>
        <dbReference type="Proteomes" id="UP001630127"/>
    </source>
</evidence>
<dbReference type="Proteomes" id="UP001630127">
    <property type="component" value="Unassembled WGS sequence"/>
</dbReference>
<organism evidence="1 2">
    <name type="scientific">Cinchona calisaya</name>
    <dbReference type="NCBI Taxonomy" id="153742"/>
    <lineage>
        <taxon>Eukaryota</taxon>
        <taxon>Viridiplantae</taxon>
        <taxon>Streptophyta</taxon>
        <taxon>Embryophyta</taxon>
        <taxon>Tracheophyta</taxon>
        <taxon>Spermatophyta</taxon>
        <taxon>Magnoliopsida</taxon>
        <taxon>eudicotyledons</taxon>
        <taxon>Gunneridae</taxon>
        <taxon>Pentapetalae</taxon>
        <taxon>asterids</taxon>
        <taxon>lamiids</taxon>
        <taxon>Gentianales</taxon>
        <taxon>Rubiaceae</taxon>
        <taxon>Cinchonoideae</taxon>
        <taxon>Cinchoneae</taxon>
        <taxon>Cinchona</taxon>
    </lineage>
</organism>
<reference evidence="1 2" key="1">
    <citation type="submission" date="2024-11" db="EMBL/GenBank/DDBJ databases">
        <title>A near-complete genome assembly of Cinchona calisaya.</title>
        <authorList>
            <person name="Lian D.C."/>
            <person name="Zhao X.W."/>
            <person name="Wei L."/>
        </authorList>
    </citation>
    <scope>NUCLEOTIDE SEQUENCE [LARGE SCALE GENOMIC DNA]</scope>
    <source>
        <tissue evidence="1">Nenye</tissue>
    </source>
</reference>
<dbReference type="AlphaFoldDB" id="A0ABD3ACD2"/>
<gene>
    <name evidence="1" type="ORF">ACH5RR_012861</name>
</gene>